<gene>
    <name evidence="2" type="ORF">PENTCL1PPCAC_29711</name>
</gene>
<organism evidence="2 3">
    <name type="scientific">Pristionchus entomophagus</name>
    <dbReference type="NCBI Taxonomy" id="358040"/>
    <lineage>
        <taxon>Eukaryota</taxon>
        <taxon>Metazoa</taxon>
        <taxon>Ecdysozoa</taxon>
        <taxon>Nematoda</taxon>
        <taxon>Chromadorea</taxon>
        <taxon>Rhabditida</taxon>
        <taxon>Rhabditina</taxon>
        <taxon>Diplogasteromorpha</taxon>
        <taxon>Diplogasteroidea</taxon>
        <taxon>Neodiplogasteridae</taxon>
        <taxon>Pristionchus</taxon>
    </lineage>
</organism>
<keyword evidence="1" id="KW-1133">Transmembrane helix</keyword>
<accession>A0AAV5UN03</accession>
<evidence type="ECO:0008006" key="4">
    <source>
        <dbReference type="Google" id="ProtNLM"/>
    </source>
</evidence>
<dbReference type="EMBL" id="BTSX01000006">
    <property type="protein sequence ID" value="GMT07538.1"/>
    <property type="molecule type" value="Genomic_DNA"/>
</dbReference>
<evidence type="ECO:0000313" key="2">
    <source>
        <dbReference type="EMBL" id="GMT07538.1"/>
    </source>
</evidence>
<dbReference type="AlphaFoldDB" id="A0AAV5UN03"/>
<keyword evidence="1" id="KW-0472">Membrane</keyword>
<keyword evidence="1" id="KW-0812">Transmembrane</keyword>
<name>A0AAV5UN03_9BILA</name>
<evidence type="ECO:0000313" key="3">
    <source>
        <dbReference type="Proteomes" id="UP001432027"/>
    </source>
</evidence>
<reference evidence="2" key="1">
    <citation type="submission" date="2023-10" db="EMBL/GenBank/DDBJ databases">
        <title>Genome assembly of Pristionchus species.</title>
        <authorList>
            <person name="Yoshida K."/>
            <person name="Sommer R.J."/>
        </authorList>
    </citation>
    <scope>NUCLEOTIDE SEQUENCE</scope>
    <source>
        <strain evidence="2">RS0144</strain>
    </source>
</reference>
<evidence type="ECO:0000256" key="1">
    <source>
        <dbReference type="SAM" id="Phobius"/>
    </source>
</evidence>
<proteinExistence type="predicted"/>
<protein>
    <recommendedName>
        <fullName evidence="4">Solute-binding protein family 3/N-terminal domain-containing protein</fullName>
    </recommendedName>
</protein>
<sequence length="342" mass="38985">MANTSNFACPEGILRLGYVRTYYPAFFFDLYRFRAERSLPPFDGSLGAINRREIYSDVSTDDLDSLQWSHFRALQPIELDSNWQPIDHFIVLSPLTFTLFVVSYAIVTLLNHVSNIIGSSSFAVIRDVWNFGAVRQQLETGAMEWIAAEASEVQAPWLDAHPLHLEPDFKRKITQVCQASGSSVVSFFRSEWPEIYKIEDIMDWCSLNRVRLSPPSSYTDVVGISEVPFPYFFILHRHTPRVQFDRLNQILLRIYSADVRSGFLIRRYLTKLPRSDSPYGDLSPSSSSSSQAASFIALSLNRLILLFFFFAVAIAIAFVVFLAEVTCLSKVIAILMPHKKQK</sequence>
<keyword evidence="3" id="KW-1185">Reference proteome</keyword>
<feature type="non-terminal residue" evidence="2">
    <location>
        <position position="342"/>
    </location>
</feature>
<feature type="transmembrane region" description="Helical" evidence="1">
    <location>
        <begin position="303"/>
        <end position="323"/>
    </location>
</feature>
<dbReference type="Proteomes" id="UP001432027">
    <property type="component" value="Unassembled WGS sequence"/>
</dbReference>
<comment type="caution">
    <text evidence="2">The sequence shown here is derived from an EMBL/GenBank/DDBJ whole genome shotgun (WGS) entry which is preliminary data.</text>
</comment>